<feature type="region of interest" description="Disordered" evidence="1">
    <location>
        <begin position="1"/>
        <end position="71"/>
    </location>
</feature>
<proteinExistence type="predicted"/>
<gene>
    <name evidence="2" type="ORF">APZ42_002712</name>
</gene>
<dbReference type="EMBL" id="LRGB01008386">
    <property type="protein sequence ID" value="KZS00832.1"/>
    <property type="molecule type" value="Genomic_DNA"/>
</dbReference>
<evidence type="ECO:0000256" key="1">
    <source>
        <dbReference type="SAM" id="MobiDB-lite"/>
    </source>
</evidence>
<evidence type="ECO:0000313" key="2">
    <source>
        <dbReference type="EMBL" id="KZS00832.1"/>
    </source>
</evidence>
<dbReference type="Proteomes" id="UP000076858">
    <property type="component" value="Unassembled WGS sequence"/>
</dbReference>
<comment type="caution">
    <text evidence="2">The sequence shown here is derived from an EMBL/GenBank/DDBJ whole genome shotgun (WGS) entry which is preliminary data.</text>
</comment>
<accession>A0A164I3A5</accession>
<keyword evidence="3" id="KW-1185">Reference proteome</keyword>
<reference evidence="2 3" key="1">
    <citation type="submission" date="2016-03" db="EMBL/GenBank/DDBJ databases">
        <title>EvidentialGene: Evidence-directed Construction of Genes on Genomes.</title>
        <authorList>
            <person name="Gilbert D.G."/>
            <person name="Choi J.-H."/>
            <person name="Mockaitis K."/>
            <person name="Colbourne J."/>
            <person name="Pfrender M."/>
        </authorList>
    </citation>
    <scope>NUCLEOTIDE SEQUENCE [LARGE SCALE GENOMIC DNA]</scope>
    <source>
        <strain evidence="2 3">Xinb3</strain>
        <tissue evidence="2">Complete organism</tissue>
    </source>
</reference>
<dbReference type="AlphaFoldDB" id="A0A164I3A5"/>
<sequence length="71" mass="8154">LLSEDPRLRPGQPLQLPPRRPAHQRRDHAGPGQQEQHRSAQRQQWHPSRHQLTRRPGEPGGQAPDRASTDH</sequence>
<evidence type="ECO:0000313" key="3">
    <source>
        <dbReference type="Proteomes" id="UP000076858"/>
    </source>
</evidence>
<feature type="non-terminal residue" evidence="2">
    <location>
        <position position="1"/>
    </location>
</feature>
<organism evidence="2 3">
    <name type="scientific">Daphnia magna</name>
    <dbReference type="NCBI Taxonomy" id="35525"/>
    <lineage>
        <taxon>Eukaryota</taxon>
        <taxon>Metazoa</taxon>
        <taxon>Ecdysozoa</taxon>
        <taxon>Arthropoda</taxon>
        <taxon>Crustacea</taxon>
        <taxon>Branchiopoda</taxon>
        <taxon>Diplostraca</taxon>
        <taxon>Cladocera</taxon>
        <taxon>Anomopoda</taxon>
        <taxon>Daphniidae</taxon>
        <taxon>Daphnia</taxon>
    </lineage>
</organism>
<name>A0A164I3A5_9CRUS</name>
<protein>
    <submittedName>
        <fullName evidence="2">Uncharacterized protein</fullName>
    </submittedName>
</protein>
<feature type="non-terminal residue" evidence="2">
    <location>
        <position position="71"/>
    </location>
</feature>